<name>A0A8C3U4Y8_CATUS</name>
<dbReference type="Ensembl" id="ENSCUST00005007694.1">
    <property type="protein sequence ID" value="ENSCUSP00005007411.1"/>
    <property type="gene ID" value="ENSCUSG00005004606.1"/>
</dbReference>
<evidence type="ECO:0000313" key="1">
    <source>
        <dbReference type="Ensembl" id="ENSCUSP00005007411.1"/>
    </source>
</evidence>
<evidence type="ECO:0000313" key="2">
    <source>
        <dbReference type="Proteomes" id="UP000694563"/>
    </source>
</evidence>
<reference evidence="1" key="2">
    <citation type="submission" date="2025-08" db="UniProtKB">
        <authorList>
            <consortium name="Ensembl"/>
        </authorList>
    </citation>
    <scope>IDENTIFICATION</scope>
</reference>
<keyword evidence="2" id="KW-1185">Reference proteome</keyword>
<reference evidence="1" key="3">
    <citation type="submission" date="2025-09" db="UniProtKB">
        <authorList>
            <consortium name="Ensembl"/>
        </authorList>
    </citation>
    <scope>IDENTIFICATION</scope>
</reference>
<accession>A0A8C3U4Y8</accession>
<dbReference type="AlphaFoldDB" id="A0A8C3U4Y8"/>
<sequence>GFWLAAGGLVFPQMWIYTFPSTSPFSPSCIHVIKYIGLSITPLQMLVPTGCLAGCIITLKKTCVEATKKNSHVLARGTQH</sequence>
<reference evidence="1" key="1">
    <citation type="submission" date="2020-10" db="EMBL/GenBank/DDBJ databases">
        <title>Catharus ustulatus (Swainson's thrush) genome, bCatUst1, primary haplotype v2.</title>
        <authorList>
            <person name="Delmore K."/>
            <person name="Vafadar M."/>
            <person name="Formenti G."/>
            <person name="Chow W."/>
            <person name="Pelan S."/>
            <person name="Howe K."/>
            <person name="Rhie A."/>
            <person name="Mountcastle J."/>
            <person name="Haase B."/>
            <person name="Fedrigo O."/>
            <person name="Jarvis E.D."/>
        </authorList>
    </citation>
    <scope>NUCLEOTIDE SEQUENCE [LARGE SCALE GENOMIC DNA]</scope>
</reference>
<organism evidence="1 2">
    <name type="scientific">Catharus ustulatus</name>
    <name type="common">Russet-backed thrush</name>
    <name type="synonym">Hylocichla ustulatus</name>
    <dbReference type="NCBI Taxonomy" id="91951"/>
    <lineage>
        <taxon>Eukaryota</taxon>
        <taxon>Metazoa</taxon>
        <taxon>Chordata</taxon>
        <taxon>Craniata</taxon>
        <taxon>Vertebrata</taxon>
        <taxon>Euteleostomi</taxon>
        <taxon>Archelosauria</taxon>
        <taxon>Archosauria</taxon>
        <taxon>Dinosauria</taxon>
        <taxon>Saurischia</taxon>
        <taxon>Theropoda</taxon>
        <taxon>Coelurosauria</taxon>
        <taxon>Aves</taxon>
        <taxon>Neognathae</taxon>
        <taxon>Neoaves</taxon>
        <taxon>Telluraves</taxon>
        <taxon>Australaves</taxon>
        <taxon>Passeriformes</taxon>
        <taxon>Turdidae</taxon>
        <taxon>Catharus</taxon>
    </lineage>
</organism>
<protein>
    <submittedName>
        <fullName evidence="1">Uncharacterized protein</fullName>
    </submittedName>
</protein>
<proteinExistence type="predicted"/>
<dbReference type="Proteomes" id="UP000694563">
    <property type="component" value="Chromosome 1"/>
</dbReference>